<protein>
    <submittedName>
        <fullName evidence="4">Thermostable monoacylglycerol lipase</fullName>
        <ecNumber evidence="4">3.1.1.23</ecNumber>
    </submittedName>
</protein>
<proteinExistence type="predicted"/>
<dbReference type="InterPro" id="IPR012354">
    <property type="entry name" value="Esterase_lipase"/>
</dbReference>
<dbReference type="RefSeq" id="WP_029333931.1">
    <property type="nucleotide sequence ID" value="NZ_UGGP01000001.1"/>
</dbReference>
<dbReference type="GO" id="GO:0047372">
    <property type="term" value="F:monoacylglycerol lipase activity"/>
    <property type="evidence" value="ECO:0007669"/>
    <property type="project" value="UniProtKB-EC"/>
</dbReference>
<feature type="active site" description="Charge relay system" evidence="1">
    <location>
        <position position="223"/>
    </location>
</feature>
<evidence type="ECO:0000313" key="5">
    <source>
        <dbReference type="Proteomes" id="UP000254060"/>
    </source>
</evidence>
<dbReference type="InterPro" id="IPR029058">
    <property type="entry name" value="AB_hydrolase_fold"/>
</dbReference>
<dbReference type="Proteomes" id="UP000254060">
    <property type="component" value="Unassembled WGS sequence"/>
</dbReference>
<evidence type="ECO:0000313" key="4">
    <source>
        <dbReference type="EMBL" id="STO09553.1"/>
    </source>
</evidence>
<evidence type="ECO:0000256" key="1">
    <source>
        <dbReference type="PIRSR" id="PIRSR017388-1"/>
    </source>
</evidence>
<dbReference type="AlphaFoldDB" id="A0A377FZ16"/>
<organism evidence="4 5">
    <name type="scientific">Exiguobacterium aurantiacum</name>
    <dbReference type="NCBI Taxonomy" id="33987"/>
    <lineage>
        <taxon>Bacteria</taxon>
        <taxon>Bacillati</taxon>
        <taxon>Bacillota</taxon>
        <taxon>Bacilli</taxon>
        <taxon>Bacillales</taxon>
        <taxon>Bacillales Family XII. Incertae Sedis</taxon>
        <taxon>Exiguobacterium</taxon>
    </lineage>
</organism>
<dbReference type="OrthoDB" id="9786110at2"/>
<accession>A0A377FZ16</accession>
<feature type="active site" description="Charge relay system" evidence="1">
    <location>
        <position position="194"/>
    </location>
</feature>
<dbReference type="SUPFAM" id="SSF53474">
    <property type="entry name" value="alpha/beta-Hydrolases"/>
    <property type="match status" value="1"/>
</dbReference>
<feature type="binding site" evidence="2">
    <location>
        <position position="99"/>
    </location>
    <ligand>
        <name>substrate</name>
    </ligand>
</feature>
<dbReference type="PIRSF" id="PIRSF017388">
    <property type="entry name" value="Esterase_lipase"/>
    <property type="match status" value="1"/>
</dbReference>
<dbReference type="EMBL" id="UGGP01000001">
    <property type="protein sequence ID" value="STO09553.1"/>
    <property type="molecule type" value="Genomic_DNA"/>
</dbReference>
<dbReference type="STRING" id="1397694.GCA_000702585_00413"/>
<feature type="domain" description="AB hydrolase-1" evidence="3">
    <location>
        <begin position="24"/>
        <end position="234"/>
    </location>
</feature>
<dbReference type="Gene3D" id="3.40.50.1820">
    <property type="entry name" value="alpha/beta hydrolase"/>
    <property type="match status" value="1"/>
</dbReference>
<evidence type="ECO:0000259" key="3">
    <source>
        <dbReference type="Pfam" id="PF12697"/>
    </source>
</evidence>
<reference evidence="4 5" key="1">
    <citation type="submission" date="2018-06" db="EMBL/GenBank/DDBJ databases">
        <authorList>
            <consortium name="Pathogen Informatics"/>
            <person name="Doyle S."/>
        </authorList>
    </citation>
    <scope>NUCLEOTIDE SEQUENCE [LARGE SCALE GENOMIC DNA]</scope>
    <source>
        <strain evidence="4 5">NCTC13163</strain>
    </source>
</reference>
<dbReference type="Pfam" id="PF12697">
    <property type="entry name" value="Abhydrolase_6"/>
    <property type="match status" value="1"/>
</dbReference>
<name>A0A377FZ16_9BACL</name>
<sequence length="251" mass="27788">MTTTTYPVIPGAGAFYYEGNETGILLCHGFNGTPQSVHDVALDLMGNGFTVYAPRLTGHGTDPEEFRRSTRDDWYETVIDGVRLLRERCRHVIIVGQSMGGTLALKAALAGHVDAIVTINAALSVPGYACHAADGICRFIDEDEPDILAEGVYEIVYDKVPTSAIRQLLALIDEVRPHVSRVSVPTYVIHSAVDNVVPPEDSMWLHDQIRAPKRRDVLERSYHVATMDHDRERLSRLIASFCEQVATVTKM</sequence>
<feature type="binding site" evidence="2">
    <location>
        <position position="30"/>
    </location>
    <ligand>
        <name>substrate</name>
    </ligand>
</feature>
<feature type="active site" description="Nucleophile" evidence="1">
    <location>
        <position position="98"/>
    </location>
</feature>
<keyword evidence="4" id="KW-0378">Hydrolase</keyword>
<evidence type="ECO:0000256" key="2">
    <source>
        <dbReference type="PIRSR" id="PIRSR017388-2"/>
    </source>
</evidence>
<dbReference type="PANTHER" id="PTHR11614">
    <property type="entry name" value="PHOSPHOLIPASE-RELATED"/>
    <property type="match status" value="1"/>
</dbReference>
<gene>
    <name evidence="4" type="ORF">NCTC13163_02991</name>
</gene>
<dbReference type="InterPro" id="IPR051044">
    <property type="entry name" value="MAG_DAG_Lipase"/>
</dbReference>
<dbReference type="InterPro" id="IPR000073">
    <property type="entry name" value="AB_hydrolase_1"/>
</dbReference>
<dbReference type="EC" id="3.1.1.23" evidence="4"/>